<dbReference type="EC" id="3.1.26.4" evidence="5"/>
<dbReference type="GO" id="GO:0046872">
    <property type="term" value="F:metal ion binding"/>
    <property type="evidence" value="ECO:0007669"/>
    <property type="project" value="UniProtKB-KW"/>
</dbReference>
<dbReference type="CDD" id="cd07182">
    <property type="entry name" value="RNase_HII_bacteria_HII_like"/>
    <property type="match status" value="1"/>
</dbReference>
<accession>A0A6C0DYB2</accession>
<keyword evidence="8" id="KW-0540">Nuclease</keyword>
<dbReference type="EMBL" id="MN739692">
    <property type="protein sequence ID" value="QHT21452.1"/>
    <property type="molecule type" value="Genomic_DNA"/>
</dbReference>
<evidence type="ECO:0000256" key="8">
    <source>
        <dbReference type="ARBA" id="ARBA00022722"/>
    </source>
</evidence>
<evidence type="ECO:0000256" key="7">
    <source>
        <dbReference type="ARBA" id="ARBA00022490"/>
    </source>
</evidence>
<dbReference type="GO" id="GO:0043137">
    <property type="term" value="P:DNA replication, removal of RNA primer"/>
    <property type="evidence" value="ECO:0007669"/>
    <property type="project" value="TreeGrafter"/>
</dbReference>
<dbReference type="GO" id="GO:0032299">
    <property type="term" value="C:ribonuclease H2 complex"/>
    <property type="evidence" value="ECO:0007669"/>
    <property type="project" value="TreeGrafter"/>
</dbReference>
<dbReference type="GO" id="GO:0004523">
    <property type="term" value="F:RNA-DNA hybrid ribonuclease activity"/>
    <property type="evidence" value="ECO:0007669"/>
    <property type="project" value="UniProtKB-EC"/>
</dbReference>
<protein>
    <recommendedName>
        <fullName evidence="6">Ribonuclease HII</fullName>
        <ecNumber evidence="5">3.1.26.4</ecNumber>
    </recommendedName>
</protein>
<dbReference type="InterPro" id="IPR022898">
    <property type="entry name" value="RNase_HII"/>
</dbReference>
<dbReference type="PROSITE" id="PS51975">
    <property type="entry name" value="RNASE_H_2"/>
    <property type="match status" value="1"/>
</dbReference>
<evidence type="ECO:0000256" key="5">
    <source>
        <dbReference type="ARBA" id="ARBA00012180"/>
    </source>
</evidence>
<evidence type="ECO:0000256" key="12">
    <source>
        <dbReference type="ARBA" id="ARBA00023211"/>
    </source>
</evidence>
<feature type="domain" description="RNase H type-2" evidence="13">
    <location>
        <begin position="16"/>
        <end position="228"/>
    </location>
</feature>
<comment type="catalytic activity">
    <reaction evidence="1">
        <text>Endonucleolytic cleavage to 5'-phosphomonoester.</text>
        <dbReference type="EC" id="3.1.26.4"/>
    </reaction>
</comment>
<keyword evidence="10" id="KW-0255">Endonuclease</keyword>
<evidence type="ECO:0000256" key="9">
    <source>
        <dbReference type="ARBA" id="ARBA00022723"/>
    </source>
</evidence>
<evidence type="ECO:0000256" key="2">
    <source>
        <dbReference type="ARBA" id="ARBA00004065"/>
    </source>
</evidence>
<comment type="subcellular location">
    <subcellularLocation>
        <location evidence="3">Cytoplasm</location>
    </subcellularLocation>
</comment>
<dbReference type="InterPro" id="IPR012337">
    <property type="entry name" value="RNaseH-like_sf"/>
</dbReference>
<evidence type="ECO:0000256" key="4">
    <source>
        <dbReference type="ARBA" id="ARBA00007383"/>
    </source>
</evidence>
<comment type="function">
    <text evidence="2">Endonuclease that specifically degrades the RNA of RNA-DNA hybrids.</text>
</comment>
<evidence type="ECO:0000256" key="10">
    <source>
        <dbReference type="ARBA" id="ARBA00022759"/>
    </source>
</evidence>
<dbReference type="GO" id="GO:0006298">
    <property type="term" value="P:mismatch repair"/>
    <property type="evidence" value="ECO:0007669"/>
    <property type="project" value="TreeGrafter"/>
</dbReference>
<dbReference type="GO" id="GO:0005737">
    <property type="term" value="C:cytoplasm"/>
    <property type="evidence" value="ECO:0007669"/>
    <property type="project" value="UniProtKB-SubCell"/>
</dbReference>
<dbReference type="InterPro" id="IPR001352">
    <property type="entry name" value="RNase_HII/HIII"/>
</dbReference>
<evidence type="ECO:0000256" key="6">
    <source>
        <dbReference type="ARBA" id="ARBA00019179"/>
    </source>
</evidence>
<dbReference type="SUPFAM" id="SSF53098">
    <property type="entry name" value="Ribonuclease H-like"/>
    <property type="match status" value="1"/>
</dbReference>
<name>A0A6C0DYB2_9ZZZZ</name>
<evidence type="ECO:0000259" key="13">
    <source>
        <dbReference type="PROSITE" id="PS51975"/>
    </source>
</evidence>
<keyword evidence="9" id="KW-0479">Metal-binding</keyword>
<dbReference type="InterPro" id="IPR036397">
    <property type="entry name" value="RNaseH_sf"/>
</dbReference>
<keyword evidence="7" id="KW-0963">Cytoplasm</keyword>
<dbReference type="AlphaFoldDB" id="A0A6C0DYB2"/>
<dbReference type="GO" id="GO:0003723">
    <property type="term" value="F:RNA binding"/>
    <property type="evidence" value="ECO:0007669"/>
    <property type="project" value="InterPro"/>
</dbReference>
<proteinExistence type="inferred from homology"/>
<evidence type="ECO:0000256" key="1">
    <source>
        <dbReference type="ARBA" id="ARBA00000077"/>
    </source>
</evidence>
<keyword evidence="12" id="KW-0464">Manganese</keyword>
<evidence type="ECO:0000256" key="11">
    <source>
        <dbReference type="ARBA" id="ARBA00022801"/>
    </source>
</evidence>
<reference evidence="14" key="1">
    <citation type="journal article" date="2020" name="Nature">
        <title>Giant virus diversity and host interactions through global metagenomics.</title>
        <authorList>
            <person name="Schulz F."/>
            <person name="Roux S."/>
            <person name="Paez-Espino D."/>
            <person name="Jungbluth S."/>
            <person name="Walsh D.A."/>
            <person name="Denef V.J."/>
            <person name="McMahon K.D."/>
            <person name="Konstantinidis K.T."/>
            <person name="Eloe-Fadrosh E.A."/>
            <person name="Kyrpides N.C."/>
            <person name="Woyke T."/>
        </authorList>
    </citation>
    <scope>NUCLEOTIDE SEQUENCE</scope>
    <source>
        <strain evidence="14">GVMAG-M-3300023174-92</strain>
    </source>
</reference>
<comment type="similarity">
    <text evidence="4">Belongs to the RNase HII family.</text>
</comment>
<dbReference type="Pfam" id="PF01351">
    <property type="entry name" value="RNase_HII"/>
    <property type="match status" value="1"/>
</dbReference>
<evidence type="ECO:0000256" key="3">
    <source>
        <dbReference type="ARBA" id="ARBA00004496"/>
    </source>
</evidence>
<dbReference type="InterPro" id="IPR024567">
    <property type="entry name" value="RNase_HII/HIII_dom"/>
</dbReference>
<keyword evidence="11" id="KW-0378">Hydrolase</keyword>
<dbReference type="PANTHER" id="PTHR10954">
    <property type="entry name" value="RIBONUCLEASE H2 SUBUNIT A"/>
    <property type="match status" value="1"/>
</dbReference>
<dbReference type="PANTHER" id="PTHR10954:SF23">
    <property type="entry name" value="RIBONUCLEASE"/>
    <property type="match status" value="1"/>
</dbReference>
<evidence type="ECO:0000313" key="14">
    <source>
        <dbReference type="EMBL" id="QHT21452.1"/>
    </source>
</evidence>
<sequence length="232" mass="26447">MTSNLLLQTQFSSENKYEIGIDEAGRGPMFGRLYVAAVILPEGGLSHPGIKDSKKIKSKKKMREVSTFIKEHSYAWAIHHIEHDVIDDINILQAVYKGMHECIKSCIQKINVFQEKTCLLIDGNSFKPFMCFDPVEEHLFMLPYETVEGGDGKYQSIAAASILAKCARDDYIEEWCERYPELKERYTLDKNMGYGTAAHFAGIREHGISQWHRRTFGICKTAEYNPVPSTIT</sequence>
<dbReference type="Gene3D" id="3.30.420.10">
    <property type="entry name" value="Ribonuclease H-like superfamily/Ribonuclease H"/>
    <property type="match status" value="1"/>
</dbReference>
<organism evidence="14">
    <name type="scientific">viral metagenome</name>
    <dbReference type="NCBI Taxonomy" id="1070528"/>
    <lineage>
        <taxon>unclassified sequences</taxon>
        <taxon>metagenomes</taxon>
        <taxon>organismal metagenomes</taxon>
    </lineage>
</organism>